<feature type="domain" description="ABC transporter" evidence="4">
    <location>
        <begin position="5"/>
        <end position="234"/>
    </location>
</feature>
<dbReference type="InterPro" id="IPR003439">
    <property type="entry name" value="ABC_transporter-like_ATP-bd"/>
</dbReference>
<keyword evidence="2" id="KW-0547">Nucleotide-binding</keyword>
<evidence type="ECO:0000256" key="2">
    <source>
        <dbReference type="ARBA" id="ARBA00022741"/>
    </source>
</evidence>
<dbReference type="EMBL" id="UINC01132792">
    <property type="protein sequence ID" value="SVD15326.1"/>
    <property type="molecule type" value="Genomic_DNA"/>
</dbReference>
<evidence type="ECO:0000313" key="5">
    <source>
        <dbReference type="EMBL" id="SVD15326.1"/>
    </source>
</evidence>
<dbReference type="SMART" id="SM00382">
    <property type="entry name" value="AAA"/>
    <property type="match status" value="1"/>
</dbReference>
<dbReference type="Pfam" id="PF00005">
    <property type="entry name" value="ABC_tran"/>
    <property type="match status" value="1"/>
</dbReference>
<evidence type="ECO:0000256" key="3">
    <source>
        <dbReference type="ARBA" id="ARBA00022840"/>
    </source>
</evidence>
<proteinExistence type="predicted"/>
<dbReference type="InterPro" id="IPR003593">
    <property type="entry name" value="AAA+_ATPase"/>
</dbReference>
<keyword evidence="3" id="KW-0067">ATP-binding</keyword>
<dbReference type="Gene3D" id="3.40.50.300">
    <property type="entry name" value="P-loop containing nucleotide triphosphate hydrolases"/>
    <property type="match status" value="1"/>
</dbReference>
<dbReference type="InterPro" id="IPR027417">
    <property type="entry name" value="P-loop_NTPase"/>
</dbReference>
<evidence type="ECO:0000259" key="4">
    <source>
        <dbReference type="PROSITE" id="PS50893"/>
    </source>
</evidence>
<dbReference type="InterPro" id="IPR017871">
    <property type="entry name" value="ABC_transporter-like_CS"/>
</dbReference>
<protein>
    <recommendedName>
        <fullName evidence="4">ABC transporter domain-containing protein</fullName>
    </recommendedName>
</protein>
<dbReference type="PANTHER" id="PTHR42711">
    <property type="entry name" value="ABC TRANSPORTER ATP-BINDING PROTEIN"/>
    <property type="match status" value="1"/>
</dbReference>
<keyword evidence="1" id="KW-0813">Transport</keyword>
<dbReference type="GO" id="GO:0005524">
    <property type="term" value="F:ATP binding"/>
    <property type="evidence" value="ECO:0007669"/>
    <property type="project" value="UniProtKB-KW"/>
</dbReference>
<accession>A0A382SZL6</accession>
<dbReference type="PROSITE" id="PS00211">
    <property type="entry name" value="ABC_TRANSPORTER_1"/>
    <property type="match status" value="1"/>
</dbReference>
<evidence type="ECO:0000256" key="1">
    <source>
        <dbReference type="ARBA" id="ARBA00022448"/>
    </source>
</evidence>
<dbReference type="InterPro" id="IPR050763">
    <property type="entry name" value="ABC_transporter_ATP-binding"/>
</dbReference>
<dbReference type="PROSITE" id="PS50893">
    <property type="entry name" value="ABC_TRANSPORTER_2"/>
    <property type="match status" value="1"/>
</dbReference>
<dbReference type="AlphaFoldDB" id="A0A382SZL6"/>
<organism evidence="5">
    <name type="scientific">marine metagenome</name>
    <dbReference type="NCBI Taxonomy" id="408172"/>
    <lineage>
        <taxon>unclassified sequences</taxon>
        <taxon>metagenomes</taxon>
        <taxon>ecological metagenomes</taxon>
    </lineage>
</organism>
<dbReference type="PANTHER" id="PTHR42711:SF10">
    <property type="entry name" value="ABC TRANSPORTER ATP-BINDING PROTEIN"/>
    <property type="match status" value="1"/>
</dbReference>
<sequence>MNLVLEVQDVSKIYGDGTKALDHVSLEVTEGEILALLGENGAGKTTLIGTICGMVQPTSGRILVNGIDAWKDYREARSKLALVPQEIALDPFSTVYQTIRFARGYFGKKHHPDFFEKVLRDLSLWNKKDNKVMALSGGMKRRLSIAKALMNEPKLLFLDEPTAGVDVELRKSMWEMVHELRKGGMTIVLTTHYLEEAEKHSDRIAFISEGSIKLVEEKEDLMNKYSGMSLEDIFFELFSNKE</sequence>
<dbReference type="CDD" id="cd03230">
    <property type="entry name" value="ABC_DR_subfamily_A"/>
    <property type="match status" value="1"/>
</dbReference>
<reference evidence="5" key="1">
    <citation type="submission" date="2018-05" db="EMBL/GenBank/DDBJ databases">
        <authorList>
            <person name="Lanie J.A."/>
            <person name="Ng W.-L."/>
            <person name="Kazmierczak K.M."/>
            <person name="Andrzejewski T.M."/>
            <person name="Davidsen T.M."/>
            <person name="Wayne K.J."/>
            <person name="Tettelin H."/>
            <person name="Glass J.I."/>
            <person name="Rusch D."/>
            <person name="Podicherti R."/>
            <person name="Tsui H.-C.T."/>
            <person name="Winkler M.E."/>
        </authorList>
    </citation>
    <scope>NUCLEOTIDE SEQUENCE</scope>
</reference>
<name>A0A382SZL6_9ZZZZ</name>
<gene>
    <name evidence="5" type="ORF">METZ01_LOCUS368180</name>
</gene>
<dbReference type="SUPFAM" id="SSF52540">
    <property type="entry name" value="P-loop containing nucleoside triphosphate hydrolases"/>
    <property type="match status" value="1"/>
</dbReference>
<dbReference type="GO" id="GO:0016887">
    <property type="term" value="F:ATP hydrolysis activity"/>
    <property type="evidence" value="ECO:0007669"/>
    <property type="project" value="InterPro"/>
</dbReference>